<name>A0A9W4H4A4_9ACTN</name>
<comment type="caution">
    <text evidence="1">The sequence shown here is derived from an EMBL/GenBank/DDBJ whole genome shotgun (WGS) entry which is preliminary data.</text>
</comment>
<sequence>MSDPALCGLAENPALPPDLLDRLVETADDDVAAELAYRADLTHAHAVALAARSPETAVLLAYRGRLTAADIDPAAQPDAALALLDEAAGLPEWARLLASEPQVARRQKLAACPGLPADVVERLASDPDIGVVAELAQFTTVREVVERLARHPHAEVRRGAAGNETAPPEVLAALVRGDFPPALRCLVCDREQVPFAHDPECPRQDCDLPPGAACDGSHQSAVHDMHYAALWNPATPAAAAAVFADHPSADLRWALAARTDVPPRVYEQLAADPVPHVRSTLAANLSVGEDLVRLLADDRGHDVQRTVAFRPDLRLDVLLRLAGAGKTGAATLPRITGASPDEVRELARSPQPEVRMMVAQRRDLPDAVRDALAADPDAKVVKSVAPHPGLSEAQLRAMVDRHGVRVVAKVAANPDASPELLEDLARHVPPVRKALREIARRPQATPTALLACLEDHQARPPAAGHPALPPALIAGLTADPDWQVAQAAAGNPSLPLAAMRALLDLEG</sequence>
<dbReference type="Gene3D" id="1.25.10.10">
    <property type="entry name" value="Leucine-rich Repeat Variant"/>
    <property type="match status" value="3"/>
</dbReference>
<protein>
    <submittedName>
        <fullName evidence="1">Leucine rich repeat variant</fullName>
    </submittedName>
</protein>
<evidence type="ECO:0000313" key="1">
    <source>
        <dbReference type="EMBL" id="CAG7649856.1"/>
    </source>
</evidence>
<accession>A0A9W4H4A4</accession>
<dbReference type="EMBL" id="CAJVAX010000019">
    <property type="protein sequence ID" value="CAG7649856.1"/>
    <property type="molecule type" value="Genomic_DNA"/>
</dbReference>
<evidence type="ECO:0000313" key="2">
    <source>
        <dbReference type="Proteomes" id="UP001153328"/>
    </source>
</evidence>
<proteinExistence type="predicted"/>
<gene>
    <name evidence="1" type="ORF">SBRY_50211</name>
</gene>
<reference evidence="1" key="1">
    <citation type="submission" date="2021-06" db="EMBL/GenBank/DDBJ databases">
        <authorList>
            <person name="Arsene-Ploetze F."/>
        </authorList>
    </citation>
    <scope>NUCLEOTIDE SEQUENCE</scope>
    <source>
        <strain evidence="1">SBRY1</strain>
    </source>
</reference>
<dbReference type="InterPro" id="IPR011989">
    <property type="entry name" value="ARM-like"/>
</dbReference>
<dbReference type="RefSeq" id="WP_205043846.1">
    <property type="nucleotide sequence ID" value="NZ_CAJVAX010000019.1"/>
</dbReference>
<keyword evidence="2" id="KW-1185">Reference proteome</keyword>
<dbReference type="AlphaFoldDB" id="A0A9W4H4A4"/>
<dbReference type="Proteomes" id="UP001153328">
    <property type="component" value="Unassembled WGS sequence"/>
</dbReference>
<organism evidence="1 2">
    <name type="scientific">Actinacidiphila bryophytorum</name>
    <dbReference type="NCBI Taxonomy" id="1436133"/>
    <lineage>
        <taxon>Bacteria</taxon>
        <taxon>Bacillati</taxon>
        <taxon>Actinomycetota</taxon>
        <taxon>Actinomycetes</taxon>
        <taxon>Kitasatosporales</taxon>
        <taxon>Streptomycetaceae</taxon>
        <taxon>Actinacidiphila</taxon>
    </lineage>
</organism>